<accession>A0A4Q1C1Q2</accession>
<dbReference type="SUPFAM" id="SSF51556">
    <property type="entry name" value="Metallo-dependent hydrolases"/>
    <property type="match status" value="1"/>
</dbReference>
<comment type="caution">
    <text evidence="3">The sequence shown here is derived from an EMBL/GenBank/DDBJ whole genome shotgun (WGS) entry which is preliminary data.</text>
</comment>
<protein>
    <submittedName>
        <fullName evidence="3">Dihydroorotase</fullName>
    </submittedName>
</protein>
<gene>
    <name evidence="3" type="ORF">ESB04_00320</name>
</gene>
<dbReference type="RefSeq" id="WP_129025090.1">
    <property type="nucleotide sequence ID" value="NZ_SDHY01000001.1"/>
</dbReference>
<dbReference type="CDD" id="cd01317">
    <property type="entry name" value="DHOase_IIa"/>
    <property type="match status" value="1"/>
</dbReference>
<proteinExistence type="predicted"/>
<dbReference type="EMBL" id="SDHY01000001">
    <property type="protein sequence ID" value="RXK52134.1"/>
    <property type="molecule type" value="Genomic_DNA"/>
</dbReference>
<dbReference type="GO" id="GO:0006221">
    <property type="term" value="P:pyrimidine nucleotide biosynthetic process"/>
    <property type="evidence" value="ECO:0007669"/>
    <property type="project" value="UniProtKB-KW"/>
</dbReference>
<dbReference type="GO" id="GO:0005737">
    <property type="term" value="C:cytoplasm"/>
    <property type="evidence" value="ECO:0007669"/>
    <property type="project" value="TreeGrafter"/>
</dbReference>
<dbReference type="OrthoDB" id="9765462at2"/>
<dbReference type="AlphaFoldDB" id="A0A4Q1C1Q2"/>
<name>A0A4Q1C1Q2_9BACT</name>
<dbReference type="InterPro" id="IPR050138">
    <property type="entry name" value="DHOase/Allantoinase_Hydrolase"/>
</dbReference>
<keyword evidence="1" id="KW-0665">Pyrimidine biosynthesis</keyword>
<keyword evidence="4" id="KW-1185">Reference proteome</keyword>
<dbReference type="Gene3D" id="2.30.40.10">
    <property type="entry name" value="Urease, subunit C, domain 1"/>
    <property type="match status" value="1"/>
</dbReference>
<reference evidence="3 4" key="1">
    <citation type="submission" date="2019-01" db="EMBL/GenBank/DDBJ databases">
        <title>Cytophagaceae bacterium strain CAR-16.</title>
        <authorList>
            <person name="Chen W.-M."/>
        </authorList>
    </citation>
    <scope>NUCLEOTIDE SEQUENCE [LARGE SCALE GENOMIC DNA]</scope>
    <source>
        <strain evidence="3 4">CAR-16</strain>
    </source>
</reference>
<dbReference type="InterPro" id="IPR032466">
    <property type="entry name" value="Metal_Hydrolase"/>
</dbReference>
<dbReference type="PANTHER" id="PTHR43668:SF2">
    <property type="entry name" value="ALLANTOINASE"/>
    <property type="match status" value="1"/>
</dbReference>
<dbReference type="GO" id="GO:0004151">
    <property type="term" value="F:dihydroorotase activity"/>
    <property type="evidence" value="ECO:0007669"/>
    <property type="project" value="InterPro"/>
</dbReference>
<dbReference type="PANTHER" id="PTHR43668">
    <property type="entry name" value="ALLANTOINASE"/>
    <property type="match status" value="1"/>
</dbReference>
<organism evidence="3 4">
    <name type="scientific">Aquirufa rosea</name>
    <dbReference type="NCBI Taxonomy" id="2509241"/>
    <lineage>
        <taxon>Bacteria</taxon>
        <taxon>Pseudomonadati</taxon>
        <taxon>Bacteroidota</taxon>
        <taxon>Cytophagia</taxon>
        <taxon>Cytophagales</taxon>
        <taxon>Flectobacillaceae</taxon>
        <taxon>Aquirufa</taxon>
    </lineage>
</organism>
<dbReference type="InterPro" id="IPR011059">
    <property type="entry name" value="Metal-dep_hydrolase_composite"/>
</dbReference>
<dbReference type="SUPFAM" id="SSF51338">
    <property type="entry name" value="Composite domain of metallo-dependent hydrolases"/>
    <property type="match status" value="1"/>
</dbReference>
<dbReference type="InterPro" id="IPR004722">
    <property type="entry name" value="DHOase"/>
</dbReference>
<dbReference type="Gene3D" id="3.20.20.140">
    <property type="entry name" value="Metal-dependent hydrolases"/>
    <property type="match status" value="1"/>
</dbReference>
<dbReference type="InterPro" id="IPR024403">
    <property type="entry name" value="DHOase_cat"/>
</dbReference>
<evidence type="ECO:0000259" key="2">
    <source>
        <dbReference type="Pfam" id="PF12890"/>
    </source>
</evidence>
<dbReference type="Proteomes" id="UP000289455">
    <property type="component" value="Unassembled WGS sequence"/>
</dbReference>
<evidence type="ECO:0000313" key="4">
    <source>
        <dbReference type="Proteomes" id="UP000289455"/>
    </source>
</evidence>
<evidence type="ECO:0000256" key="1">
    <source>
        <dbReference type="ARBA" id="ARBA00022975"/>
    </source>
</evidence>
<feature type="domain" description="Dihydroorotase catalytic" evidence="2">
    <location>
        <begin position="55"/>
        <end position="216"/>
    </location>
</feature>
<sequence>MRILFKSVLIADNTSPYFQQRVDLLAENGVWVEIGQNITNLADQIVDAPSLTWFPSIVDLRVHHTLPGGEFREDWSSLRASALKGGVLDMALLPTGNPVPQQAESIRYIIDQSSQINYYPIAPLSFDNKGENFTDLYDLHQAGANWFSHGASSLQNTDLMLKCLQYLQTLPVTIVSQAHTEALSLYGQIHEGLQSTLTGLKGIPVLSETLSIKRDLDLLRYVRNNSFGHAHAGFRLHFSCLSAKDSVDLVQEAKKEGLPVSADVAVHQLVFTEDDMADFDTNKKVYPPFRTKEDQDALWLGLQDGTIDAIVSDHHPIEVEHKEIEFDQASFGIIGLETFLPALLQAATQRGIKSISSWIHHQPAKLLGISPSLLQIGADCKGVFVKETSQVYLASLIQSKSKNTPFLNHHFDHQIIGILHGAFYTTF</sequence>
<dbReference type="Pfam" id="PF12890">
    <property type="entry name" value="DHOase"/>
    <property type="match status" value="1"/>
</dbReference>
<dbReference type="GO" id="GO:0004038">
    <property type="term" value="F:allantoinase activity"/>
    <property type="evidence" value="ECO:0007669"/>
    <property type="project" value="TreeGrafter"/>
</dbReference>
<dbReference type="GO" id="GO:0006145">
    <property type="term" value="P:purine nucleobase catabolic process"/>
    <property type="evidence" value="ECO:0007669"/>
    <property type="project" value="TreeGrafter"/>
</dbReference>
<dbReference type="GO" id="GO:0046872">
    <property type="term" value="F:metal ion binding"/>
    <property type="evidence" value="ECO:0007669"/>
    <property type="project" value="InterPro"/>
</dbReference>
<evidence type="ECO:0000313" key="3">
    <source>
        <dbReference type="EMBL" id="RXK52134.1"/>
    </source>
</evidence>